<proteinExistence type="predicted"/>
<keyword evidence="2" id="KW-1185">Reference proteome</keyword>
<evidence type="ECO:0000313" key="1">
    <source>
        <dbReference type="EMBL" id="CAB3288974.1"/>
    </source>
</evidence>
<gene>
    <name evidence="1" type="ORF">MLAUSG7_0992</name>
</gene>
<dbReference type="EMBL" id="LR792632">
    <property type="protein sequence ID" value="CAB3288974.1"/>
    <property type="molecule type" value="Genomic_DNA"/>
</dbReference>
<dbReference type="GeneID" id="65883792"/>
<dbReference type="RefSeq" id="WP_214399365.1">
    <property type="nucleotide sequence ID" value="NZ_LR792632.1"/>
</dbReference>
<dbReference type="InterPro" id="IPR014514">
    <property type="entry name" value="UCP021940"/>
</dbReference>
<sequence length="132" mass="15462">MAIDISGRHHEDDKFFRVYAGVLVEIKADRIVHVEKIDIMVKEKESQKLRDIIKEVKELIEKIGKDFDYILCEKGEFFNISKDIISTILKKEVIHPKTQGEFEAINIAHHVSYSVRKILIEKQKICKNKNNK</sequence>
<organism evidence="1 2">
    <name type="scientific">Methanocaldococcus lauensis</name>
    <dbReference type="NCBI Taxonomy" id="2546128"/>
    <lineage>
        <taxon>Archaea</taxon>
        <taxon>Methanobacteriati</taxon>
        <taxon>Methanobacteriota</taxon>
        <taxon>Methanomada group</taxon>
        <taxon>Methanococci</taxon>
        <taxon>Methanococcales</taxon>
        <taxon>Methanocaldococcaceae</taxon>
        <taxon>Methanocaldococcus</taxon>
    </lineage>
</organism>
<dbReference type="KEGG" id="mesg:MLAUSG7_0992"/>
<evidence type="ECO:0000313" key="2">
    <source>
        <dbReference type="Proteomes" id="UP000679213"/>
    </source>
</evidence>
<accession>A0A8D6PVX7</accession>
<dbReference type="PIRSF" id="PIRSF021940">
    <property type="entry name" value="UCP021940"/>
    <property type="match status" value="1"/>
</dbReference>
<dbReference type="Proteomes" id="UP000679213">
    <property type="component" value="Chromosome I"/>
</dbReference>
<protein>
    <submittedName>
        <fullName evidence="1">Uncharacterized protein</fullName>
    </submittedName>
</protein>
<dbReference type="Pfam" id="PF09974">
    <property type="entry name" value="DUF2209"/>
    <property type="match status" value="1"/>
</dbReference>
<name>A0A8D6PVX7_9EURY</name>
<dbReference type="AlphaFoldDB" id="A0A8D6PVX7"/>
<reference evidence="1 2" key="1">
    <citation type="submission" date="2020-04" db="EMBL/GenBank/DDBJ databases">
        <authorList>
            <consortium name="Genoscope - CEA"/>
            <person name="William W."/>
        </authorList>
    </citation>
    <scope>NUCLEOTIDE SEQUENCE [LARGE SCALE GENOMIC DNA]</scope>
    <source>
        <strain evidence="1 2">SG7</strain>
    </source>
</reference>